<dbReference type="Gene3D" id="3.40.50.2300">
    <property type="match status" value="1"/>
</dbReference>
<evidence type="ECO:0000313" key="2">
    <source>
        <dbReference type="EMBL" id="MPN14928.1"/>
    </source>
</evidence>
<sequence length="65" mass="7340">MMPNMNGSQLAEKIKEIDKETPVILISGYMEKNQNSIGEDKNINTYISKPVEINNLSETIKELLS</sequence>
<protein>
    <recommendedName>
        <fullName evidence="1">Response regulatory domain-containing protein</fullName>
    </recommendedName>
</protein>
<dbReference type="GO" id="GO:0000160">
    <property type="term" value="P:phosphorelay signal transduction system"/>
    <property type="evidence" value="ECO:0007669"/>
    <property type="project" value="InterPro"/>
</dbReference>
<comment type="caution">
    <text evidence="2">The sequence shown here is derived from an EMBL/GenBank/DDBJ whole genome shotgun (WGS) entry which is preliminary data.</text>
</comment>
<dbReference type="EMBL" id="VSSQ01061625">
    <property type="protein sequence ID" value="MPN14928.1"/>
    <property type="molecule type" value="Genomic_DNA"/>
</dbReference>
<feature type="domain" description="Response regulatory" evidence="1">
    <location>
        <begin position="1"/>
        <end position="64"/>
    </location>
</feature>
<proteinExistence type="predicted"/>
<dbReference type="InterPro" id="IPR011006">
    <property type="entry name" value="CheY-like_superfamily"/>
</dbReference>
<dbReference type="AlphaFoldDB" id="A0A645FKJ4"/>
<dbReference type="InterPro" id="IPR001789">
    <property type="entry name" value="Sig_transdc_resp-reg_receiver"/>
</dbReference>
<accession>A0A645FKJ4</accession>
<dbReference type="CDD" id="cd00156">
    <property type="entry name" value="REC"/>
    <property type="match status" value="1"/>
</dbReference>
<dbReference type="PROSITE" id="PS50110">
    <property type="entry name" value="RESPONSE_REGULATORY"/>
    <property type="match status" value="1"/>
</dbReference>
<evidence type="ECO:0000259" key="1">
    <source>
        <dbReference type="PROSITE" id="PS50110"/>
    </source>
</evidence>
<organism evidence="2">
    <name type="scientific">bioreactor metagenome</name>
    <dbReference type="NCBI Taxonomy" id="1076179"/>
    <lineage>
        <taxon>unclassified sequences</taxon>
        <taxon>metagenomes</taxon>
        <taxon>ecological metagenomes</taxon>
    </lineage>
</organism>
<name>A0A645FKJ4_9ZZZZ</name>
<dbReference type="Pfam" id="PF00072">
    <property type="entry name" value="Response_reg"/>
    <property type="match status" value="1"/>
</dbReference>
<gene>
    <name evidence="2" type="ORF">SDC9_162257</name>
</gene>
<reference evidence="2" key="1">
    <citation type="submission" date="2019-08" db="EMBL/GenBank/DDBJ databases">
        <authorList>
            <person name="Kucharzyk K."/>
            <person name="Murdoch R.W."/>
            <person name="Higgins S."/>
            <person name="Loffler F."/>
        </authorList>
    </citation>
    <scope>NUCLEOTIDE SEQUENCE</scope>
</reference>
<dbReference type="SUPFAM" id="SSF52172">
    <property type="entry name" value="CheY-like"/>
    <property type="match status" value="1"/>
</dbReference>